<protein>
    <recommendedName>
        <fullName evidence="3">Secreted protein</fullName>
    </recommendedName>
</protein>
<dbReference type="EMBL" id="JARAKH010000028">
    <property type="protein sequence ID" value="KAK8388883.1"/>
    <property type="molecule type" value="Genomic_DNA"/>
</dbReference>
<organism evidence="1 2">
    <name type="scientific">Scylla paramamosain</name>
    <name type="common">Mud crab</name>
    <dbReference type="NCBI Taxonomy" id="85552"/>
    <lineage>
        <taxon>Eukaryota</taxon>
        <taxon>Metazoa</taxon>
        <taxon>Ecdysozoa</taxon>
        <taxon>Arthropoda</taxon>
        <taxon>Crustacea</taxon>
        <taxon>Multicrustacea</taxon>
        <taxon>Malacostraca</taxon>
        <taxon>Eumalacostraca</taxon>
        <taxon>Eucarida</taxon>
        <taxon>Decapoda</taxon>
        <taxon>Pleocyemata</taxon>
        <taxon>Brachyura</taxon>
        <taxon>Eubrachyura</taxon>
        <taxon>Portunoidea</taxon>
        <taxon>Portunidae</taxon>
        <taxon>Portuninae</taxon>
        <taxon>Scylla</taxon>
    </lineage>
</organism>
<accession>A0AAW0TNS8</accession>
<gene>
    <name evidence="1" type="ORF">O3P69_020674</name>
</gene>
<name>A0AAW0TNS8_SCYPA</name>
<evidence type="ECO:0000313" key="2">
    <source>
        <dbReference type="Proteomes" id="UP001487740"/>
    </source>
</evidence>
<dbReference type="Proteomes" id="UP001487740">
    <property type="component" value="Unassembled WGS sequence"/>
</dbReference>
<evidence type="ECO:0000313" key="1">
    <source>
        <dbReference type="EMBL" id="KAK8388883.1"/>
    </source>
</evidence>
<reference evidence="1 2" key="1">
    <citation type="submission" date="2023-03" db="EMBL/GenBank/DDBJ databases">
        <title>High-quality genome of Scylla paramamosain provides insights in environmental adaptation.</title>
        <authorList>
            <person name="Zhang L."/>
        </authorList>
    </citation>
    <scope>NUCLEOTIDE SEQUENCE [LARGE SCALE GENOMIC DNA]</scope>
    <source>
        <strain evidence="1">LZ_2023a</strain>
        <tissue evidence="1">Muscle</tissue>
    </source>
</reference>
<dbReference type="AlphaFoldDB" id="A0AAW0TNS8"/>
<comment type="caution">
    <text evidence="1">The sequence shown here is derived from an EMBL/GenBank/DDBJ whole genome shotgun (WGS) entry which is preliminary data.</text>
</comment>
<evidence type="ECO:0008006" key="3">
    <source>
        <dbReference type="Google" id="ProtNLM"/>
    </source>
</evidence>
<sequence>MWSLLLPYTLKMLHRRSPSSSPACHESGMSAVLPLPTNATTTSHSQAAIVCAVVKDCSDCWLFQGSLVAEMPNVEVNSRAATTQLDFPCKRKPSLRGT</sequence>
<proteinExistence type="predicted"/>
<keyword evidence="2" id="KW-1185">Reference proteome</keyword>